<dbReference type="EMBL" id="QYBB01000032">
    <property type="protein sequence ID" value="RYC30102.1"/>
    <property type="molecule type" value="Genomic_DNA"/>
</dbReference>
<sequence length="62" mass="6727">MAVTKLAWCTEREGSRGQPKRGQVENVALSYPSPFLIASVDVLKDGDPTTPGRVRAAACRHM</sequence>
<name>A0A4Q2U1E5_9HYPH</name>
<dbReference type="AlphaFoldDB" id="A0A4Q2U1E5"/>
<evidence type="ECO:0000313" key="2">
    <source>
        <dbReference type="EMBL" id="RYC30102.1"/>
    </source>
</evidence>
<proteinExistence type="predicted"/>
<evidence type="ECO:0000256" key="1">
    <source>
        <dbReference type="SAM" id="MobiDB-lite"/>
    </source>
</evidence>
<gene>
    <name evidence="2" type="ORF">D3273_20640</name>
</gene>
<dbReference type="RefSeq" id="WP_129228782.1">
    <property type="nucleotide sequence ID" value="NZ_QYBB01000032.1"/>
</dbReference>
<dbReference type="OrthoDB" id="9814088at2"/>
<organism evidence="2 3">
    <name type="scientific">Lichenibacterium minor</name>
    <dbReference type="NCBI Taxonomy" id="2316528"/>
    <lineage>
        <taxon>Bacteria</taxon>
        <taxon>Pseudomonadati</taxon>
        <taxon>Pseudomonadota</taxon>
        <taxon>Alphaproteobacteria</taxon>
        <taxon>Hyphomicrobiales</taxon>
        <taxon>Lichenihabitantaceae</taxon>
        <taxon>Lichenibacterium</taxon>
    </lineage>
</organism>
<reference evidence="2 3" key="1">
    <citation type="submission" date="2018-12" db="EMBL/GenBank/DDBJ databases">
        <authorList>
            <person name="Grouzdev D.S."/>
            <person name="Krutkina M.S."/>
        </authorList>
    </citation>
    <scope>NUCLEOTIDE SEQUENCE [LARGE SCALE GENOMIC DNA]</scope>
    <source>
        <strain evidence="2 3">RmlP026</strain>
    </source>
</reference>
<dbReference type="Proteomes" id="UP000290759">
    <property type="component" value="Unassembled WGS sequence"/>
</dbReference>
<accession>A0A4Q2U1E5</accession>
<feature type="region of interest" description="Disordered" evidence="1">
    <location>
        <begin position="1"/>
        <end position="21"/>
    </location>
</feature>
<protein>
    <submittedName>
        <fullName evidence="2">Uncharacterized protein</fullName>
    </submittedName>
</protein>
<comment type="caution">
    <text evidence="2">The sequence shown here is derived from an EMBL/GenBank/DDBJ whole genome shotgun (WGS) entry which is preliminary data.</text>
</comment>
<reference evidence="2 3" key="2">
    <citation type="submission" date="2019-02" db="EMBL/GenBank/DDBJ databases">
        <title>'Lichenibacterium ramalinii' gen. nov. sp. nov., 'Lichenibacterium minor' gen. nov. sp. nov.</title>
        <authorList>
            <person name="Pankratov T."/>
        </authorList>
    </citation>
    <scope>NUCLEOTIDE SEQUENCE [LARGE SCALE GENOMIC DNA]</scope>
    <source>
        <strain evidence="2 3">RmlP026</strain>
    </source>
</reference>
<evidence type="ECO:0000313" key="3">
    <source>
        <dbReference type="Proteomes" id="UP000290759"/>
    </source>
</evidence>
<keyword evidence="3" id="KW-1185">Reference proteome</keyword>